<dbReference type="AlphaFoldDB" id="A0A5C5XKA8"/>
<dbReference type="EMBL" id="SJPG01000001">
    <property type="protein sequence ID" value="TWT62803.1"/>
    <property type="molecule type" value="Genomic_DNA"/>
</dbReference>
<dbReference type="CDD" id="cd00009">
    <property type="entry name" value="AAA"/>
    <property type="match status" value="1"/>
</dbReference>
<evidence type="ECO:0000259" key="5">
    <source>
        <dbReference type="PROSITE" id="PS50045"/>
    </source>
</evidence>
<gene>
    <name evidence="6" type="primary">zraR_7</name>
    <name evidence="6" type="ORF">Pan54_35490</name>
</gene>
<dbReference type="PRINTS" id="PR01590">
    <property type="entry name" value="HTHFIS"/>
</dbReference>
<evidence type="ECO:0000256" key="2">
    <source>
        <dbReference type="ARBA" id="ARBA00022840"/>
    </source>
</evidence>
<dbReference type="Pfam" id="PF25601">
    <property type="entry name" value="AAA_lid_14"/>
    <property type="match status" value="1"/>
</dbReference>
<keyword evidence="7" id="KW-1185">Reference proteome</keyword>
<evidence type="ECO:0000256" key="1">
    <source>
        <dbReference type="ARBA" id="ARBA00022741"/>
    </source>
</evidence>
<keyword evidence="2" id="KW-0067">ATP-binding</keyword>
<evidence type="ECO:0000313" key="7">
    <source>
        <dbReference type="Proteomes" id="UP000316095"/>
    </source>
</evidence>
<dbReference type="InterPro" id="IPR058031">
    <property type="entry name" value="AAA_lid_NorR"/>
</dbReference>
<keyword evidence="4" id="KW-0804">Transcription</keyword>
<dbReference type="PROSITE" id="PS50045">
    <property type="entry name" value="SIGMA54_INTERACT_4"/>
    <property type="match status" value="1"/>
</dbReference>
<evidence type="ECO:0000313" key="6">
    <source>
        <dbReference type="EMBL" id="TWT62803.1"/>
    </source>
</evidence>
<keyword evidence="3" id="KW-0805">Transcription regulation</keyword>
<name>A0A5C5XKA8_9PLAN</name>
<evidence type="ECO:0000256" key="3">
    <source>
        <dbReference type="ARBA" id="ARBA00023015"/>
    </source>
</evidence>
<dbReference type="PANTHER" id="PTHR32071">
    <property type="entry name" value="TRANSCRIPTIONAL REGULATORY PROTEIN"/>
    <property type="match status" value="1"/>
</dbReference>
<protein>
    <submittedName>
        <fullName evidence="6">Transcriptional regulatory protein ZraR</fullName>
    </submittedName>
</protein>
<dbReference type="SUPFAM" id="SSF52540">
    <property type="entry name" value="P-loop containing nucleoside triphosphate hydrolases"/>
    <property type="match status" value="1"/>
</dbReference>
<evidence type="ECO:0000256" key="4">
    <source>
        <dbReference type="ARBA" id="ARBA00023163"/>
    </source>
</evidence>
<sequence>MEPVPGDMADAAMLLELNRELTELLSELVDRTDSELLHECLTILQRHLGVQAVGLYDFDSEWKLTEGVGGRSLVRLAADYFEEVLERNQTLYLSDEPAQGWGQYLLPFSSAEDRLDSIVLRLVGRKLLLEDLPTIEAVRDLFSAFLQLVIRNQQKHQQLDLRLELEKYAHDWSTASTVSQLLEMLADQLQKTFEFNHLRVEFDSEDSTQVDKHDEWEVLWRSPAISENSSFRLKIDLPASGGQTPGQMDWKVLDVFLTHQFIPLLKDFQKKDLEQRALKQQQDCRPLIGNSDTISFVHNEASSLIKGEYPLWISGPPGVGKRAIALHLARMREVSQSLISEFEASNLEQNWTSFSEVLNLSISSQSLLLRNVDRLSEVMQSQLVEQLKTIENQFQSHNPCWLIVMSTSDLNKEVAAGNFREDLFRRFSLCAMHIPPLRQRTDDILPLAEYFLRESFQNSGKKTPELSADACELLLQYRWPGNAAELRSVIQRLTWQGVGPVVASADLFIELQVPQKLDSESEDATLADATLEFQRAYIRAAISKSEGNMTEAAKLLGLHRTNFYRKINQLRIGDAEETQQED</sequence>
<dbReference type="Proteomes" id="UP000316095">
    <property type="component" value="Unassembled WGS sequence"/>
</dbReference>
<dbReference type="Gene3D" id="1.10.8.60">
    <property type="match status" value="1"/>
</dbReference>
<keyword evidence="1" id="KW-0547">Nucleotide-binding</keyword>
<dbReference type="InterPro" id="IPR009057">
    <property type="entry name" value="Homeodomain-like_sf"/>
</dbReference>
<dbReference type="GO" id="GO:0043565">
    <property type="term" value="F:sequence-specific DNA binding"/>
    <property type="evidence" value="ECO:0007669"/>
    <property type="project" value="InterPro"/>
</dbReference>
<dbReference type="Pfam" id="PF14532">
    <property type="entry name" value="Sigma54_activ_2"/>
    <property type="match status" value="1"/>
</dbReference>
<dbReference type="GO" id="GO:0006355">
    <property type="term" value="P:regulation of DNA-templated transcription"/>
    <property type="evidence" value="ECO:0007669"/>
    <property type="project" value="InterPro"/>
</dbReference>
<dbReference type="InterPro" id="IPR002078">
    <property type="entry name" value="Sigma_54_int"/>
</dbReference>
<comment type="caution">
    <text evidence="6">The sequence shown here is derived from an EMBL/GenBank/DDBJ whole genome shotgun (WGS) entry which is preliminary data.</text>
</comment>
<dbReference type="Gene3D" id="3.40.50.300">
    <property type="entry name" value="P-loop containing nucleotide triphosphate hydrolases"/>
    <property type="match status" value="1"/>
</dbReference>
<proteinExistence type="predicted"/>
<dbReference type="Gene3D" id="1.10.10.60">
    <property type="entry name" value="Homeodomain-like"/>
    <property type="match status" value="1"/>
</dbReference>
<dbReference type="SUPFAM" id="SSF46689">
    <property type="entry name" value="Homeodomain-like"/>
    <property type="match status" value="1"/>
</dbReference>
<dbReference type="GO" id="GO:0005524">
    <property type="term" value="F:ATP binding"/>
    <property type="evidence" value="ECO:0007669"/>
    <property type="project" value="UniProtKB-KW"/>
</dbReference>
<dbReference type="InterPro" id="IPR002197">
    <property type="entry name" value="HTH_Fis"/>
</dbReference>
<reference evidence="6 7" key="1">
    <citation type="submission" date="2019-02" db="EMBL/GenBank/DDBJ databases">
        <title>Deep-cultivation of Planctomycetes and their phenomic and genomic characterization uncovers novel biology.</title>
        <authorList>
            <person name="Wiegand S."/>
            <person name="Jogler M."/>
            <person name="Boedeker C."/>
            <person name="Pinto D."/>
            <person name="Vollmers J."/>
            <person name="Rivas-Marin E."/>
            <person name="Kohn T."/>
            <person name="Peeters S.H."/>
            <person name="Heuer A."/>
            <person name="Rast P."/>
            <person name="Oberbeckmann S."/>
            <person name="Bunk B."/>
            <person name="Jeske O."/>
            <person name="Meyerdierks A."/>
            <person name="Storesund J.E."/>
            <person name="Kallscheuer N."/>
            <person name="Luecker S."/>
            <person name="Lage O.M."/>
            <person name="Pohl T."/>
            <person name="Merkel B.J."/>
            <person name="Hornburger P."/>
            <person name="Mueller R.-W."/>
            <person name="Bruemmer F."/>
            <person name="Labrenz M."/>
            <person name="Spormann A.M."/>
            <person name="Op Den Camp H."/>
            <person name="Overmann J."/>
            <person name="Amann R."/>
            <person name="Jetten M.S.M."/>
            <person name="Mascher T."/>
            <person name="Medema M.H."/>
            <person name="Devos D.P."/>
            <person name="Kaster A.-K."/>
            <person name="Ovreas L."/>
            <person name="Rohde M."/>
            <person name="Galperin M.Y."/>
            <person name="Jogler C."/>
        </authorList>
    </citation>
    <scope>NUCLEOTIDE SEQUENCE [LARGE SCALE GENOMIC DNA]</scope>
    <source>
        <strain evidence="6 7">Pan54</strain>
    </source>
</reference>
<accession>A0A5C5XKA8</accession>
<dbReference type="Pfam" id="PF02954">
    <property type="entry name" value="HTH_8"/>
    <property type="match status" value="1"/>
</dbReference>
<feature type="domain" description="Sigma-54 factor interaction" evidence="5">
    <location>
        <begin position="287"/>
        <end position="495"/>
    </location>
</feature>
<dbReference type="InterPro" id="IPR027417">
    <property type="entry name" value="P-loop_NTPase"/>
</dbReference>
<organism evidence="6 7">
    <name type="scientific">Rubinisphaera italica</name>
    <dbReference type="NCBI Taxonomy" id="2527969"/>
    <lineage>
        <taxon>Bacteria</taxon>
        <taxon>Pseudomonadati</taxon>
        <taxon>Planctomycetota</taxon>
        <taxon>Planctomycetia</taxon>
        <taxon>Planctomycetales</taxon>
        <taxon>Planctomycetaceae</taxon>
        <taxon>Rubinisphaera</taxon>
    </lineage>
</organism>